<evidence type="ECO:0000256" key="1">
    <source>
        <dbReference type="ARBA" id="ARBA00006104"/>
    </source>
</evidence>
<dbReference type="GO" id="GO:0004806">
    <property type="term" value="F:triacylglycerol lipase activity"/>
    <property type="evidence" value="ECO:0007669"/>
    <property type="project" value="InterPro"/>
</dbReference>
<keyword evidence="9" id="KW-1185">Reference proteome</keyword>
<dbReference type="GO" id="GO:0016042">
    <property type="term" value="P:lipid catabolic process"/>
    <property type="evidence" value="ECO:0007669"/>
    <property type="project" value="UniProtKB-UniRule"/>
</dbReference>
<evidence type="ECO:0000313" key="9">
    <source>
        <dbReference type="Proteomes" id="UP000095023"/>
    </source>
</evidence>
<comment type="similarity">
    <text evidence="1">Belongs to the PLPL family.</text>
</comment>
<keyword evidence="4 5" id="KW-0443">Lipid metabolism</keyword>
<feature type="short sequence motif" description="GXSXG" evidence="5">
    <location>
        <begin position="289"/>
        <end position="293"/>
    </location>
</feature>
<protein>
    <recommendedName>
        <fullName evidence="7">PNPLA domain-containing protein</fullName>
    </recommendedName>
</protein>
<dbReference type="AlphaFoldDB" id="A0A1E4TBJ4"/>
<keyword evidence="6" id="KW-1133">Transmembrane helix</keyword>
<name>A0A1E4TBJ4_9ASCO</name>
<dbReference type="Gene3D" id="3.40.1090.10">
    <property type="entry name" value="Cytosolic phospholipase A2 catalytic domain"/>
    <property type="match status" value="2"/>
</dbReference>
<keyword evidence="2 5" id="KW-0378">Hydrolase</keyword>
<dbReference type="InterPro" id="IPR021771">
    <property type="entry name" value="Triacylglycerol_lipase_N"/>
</dbReference>
<dbReference type="PANTHER" id="PTHR14226:SF66">
    <property type="entry name" value="TRIACYLGLYCEROL LIPASE PTL2"/>
    <property type="match status" value="1"/>
</dbReference>
<dbReference type="CDD" id="cd07232">
    <property type="entry name" value="Pat_PLPL"/>
    <property type="match status" value="1"/>
</dbReference>
<feature type="active site" description="Proton acceptor" evidence="5">
    <location>
        <position position="436"/>
    </location>
</feature>
<keyword evidence="6" id="KW-0472">Membrane</keyword>
<evidence type="ECO:0000256" key="5">
    <source>
        <dbReference type="PROSITE-ProRule" id="PRU01161"/>
    </source>
</evidence>
<dbReference type="EMBL" id="KV453843">
    <property type="protein sequence ID" value="ODV89130.1"/>
    <property type="molecule type" value="Genomic_DNA"/>
</dbReference>
<dbReference type="Pfam" id="PF11815">
    <property type="entry name" value="DUF3336"/>
    <property type="match status" value="1"/>
</dbReference>
<sequence>MSASQFNETYVNEDDIEAFRQALTIDNTISGASTPKVEFIRSHNDWRPIHQPIHASKRHNRRRKSYSYDDFGQSIGYSILRWPILLLACMWLISLSILYLLVRVYVIIYEQTVTWRGHRRLLRQKLSQVTSYEEWITIAEELDAFLGASRSWKSRPQSSLYNYHTVSGTVNQLKAAREAGDAEKVLSVLDACVKNNFCGSENPGLYSQCYYGTKNLVARFKDEVTSGLQYVLQSPEISVERKYRFFKSVDKNYGRTALCLSGGGSYAYYHFGVIKALLDEDMLPNVITGTSGGGLVAAMACTRTNDELKGLLVPELADKITACEESLAVLTKRWWRTGARYDAVEWARKATWFTLGSMTFKEAYERTGKILNISTVPADPNSPVILCNYITSPNAVIWSTLLASAAVPGILNPVVLMMKSPTGELSPYSFGNKWRDGSLRTDIPLRALNTYFNVNFSIVSQVNPHVVLFFYSPRGAVGNPVPQRKGKGWRGGFVGSALEGYIKHDLNKWLKVLKDLRLIPNFMGQDWSNVFLQKFEGTVTLSPKTIPSDLIYILTDPTRETLARMIAEGARAVYPKLLFIKHRIMVERAIIAGIRETSMHSGGSRVIEEDANSDYFGMNANADPQAPQIGEIELAENIDVDPIDDI</sequence>
<comment type="caution">
    <text evidence="5">Lacks conserved residue(s) required for the propagation of feature annotation.</text>
</comment>
<dbReference type="GO" id="GO:0006641">
    <property type="term" value="P:triglyceride metabolic process"/>
    <property type="evidence" value="ECO:0007669"/>
    <property type="project" value="UniProtKB-ARBA"/>
</dbReference>
<dbReference type="Pfam" id="PF01734">
    <property type="entry name" value="Patatin"/>
    <property type="match status" value="1"/>
</dbReference>
<organism evidence="8 9">
    <name type="scientific">Tortispora caseinolytica NRRL Y-17796</name>
    <dbReference type="NCBI Taxonomy" id="767744"/>
    <lineage>
        <taxon>Eukaryota</taxon>
        <taxon>Fungi</taxon>
        <taxon>Dikarya</taxon>
        <taxon>Ascomycota</taxon>
        <taxon>Saccharomycotina</taxon>
        <taxon>Trigonopsidomycetes</taxon>
        <taxon>Trigonopsidales</taxon>
        <taxon>Trigonopsidaceae</taxon>
        <taxon>Tortispora</taxon>
    </lineage>
</organism>
<gene>
    <name evidence="8" type="ORF">CANCADRAFT_134120</name>
</gene>
<dbReference type="Proteomes" id="UP000095023">
    <property type="component" value="Unassembled WGS sequence"/>
</dbReference>
<dbReference type="SUPFAM" id="SSF52151">
    <property type="entry name" value="FabD/lysophospholipase-like"/>
    <property type="match status" value="1"/>
</dbReference>
<dbReference type="PANTHER" id="PTHR14226">
    <property type="entry name" value="NEUROPATHY TARGET ESTERASE/SWISS CHEESE D.MELANOGASTER"/>
    <property type="match status" value="1"/>
</dbReference>
<evidence type="ECO:0000256" key="6">
    <source>
        <dbReference type="SAM" id="Phobius"/>
    </source>
</evidence>
<dbReference type="InterPro" id="IPR016035">
    <property type="entry name" value="Acyl_Trfase/lysoPLipase"/>
</dbReference>
<evidence type="ECO:0000313" key="8">
    <source>
        <dbReference type="EMBL" id="ODV89130.1"/>
    </source>
</evidence>
<dbReference type="OrthoDB" id="15478at2759"/>
<evidence type="ECO:0000259" key="7">
    <source>
        <dbReference type="PROSITE" id="PS51635"/>
    </source>
</evidence>
<keyword evidence="3 5" id="KW-0442">Lipid degradation</keyword>
<dbReference type="InterPro" id="IPR050301">
    <property type="entry name" value="NTE"/>
</dbReference>
<evidence type="ECO:0000256" key="4">
    <source>
        <dbReference type="ARBA" id="ARBA00023098"/>
    </source>
</evidence>
<proteinExistence type="inferred from homology"/>
<dbReference type="PROSITE" id="PS51635">
    <property type="entry name" value="PNPLA"/>
    <property type="match status" value="1"/>
</dbReference>
<accession>A0A1E4TBJ4</accession>
<reference evidence="9" key="1">
    <citation type="submission" date="2016-02" db="EMBL/GenBank/DDBJ databases">
        <title>Comparative genomics of biotechnologically important yeasts.</title>
        <authorList>
            <consortium name="DOE Joint Genome Institute"/>
            <person name="Riley R."/>
            <person name="Haridas S."/>
            <person name="Wolfe K.H."/>
            <person name="Lopes M.R."/>
            <person name="Hittinger C.T."/>
            <person name="Goker M."/>
            <person name="Salamov A."/>
            <person name="Wisecaver J."/>
            <person name="Long T.M."/>
            <person name="Aerts A.L."/>
            <person name="Barry K."/>
            <person name="Choi C."/>
            <person name="Clum A."/>
            <person name="Coughlan A.Y."/>
            <person name="Deshpande S."/>
            <person name="Douglass A.P."/>
            <person name="Hanson S.J."/>
            <person name="Klenk H.-P."/>
            <person name="Labutti K."/>
            <person name="Lapidus A."/>
            <person name="Lindquist E."/>
            <person name="Lipzen A."/>
            <person name="Meier-Kolthoff J.P."/>
            <person name="Ohm R.A."/>
            <person name="Otillar R.P."/>
            <person name="Pangilinan J."/>
            <person name="Peng Y."/>
            <person name="Rokas A."/>
            <person name="Rosa C.A."/>
            <person name="Scheuner C."/>
            <person name="Sibirny A.A."/>
            <person name="Slot J.C."/>
            <person name="Stielow J.B."/>
            <person name="Sun H."/>
            <person name="Kurtzman C.P."/>
            <person name="Blackwell M."/>
            <person name="Jeffries T.W."/>
            <person name="Grigoriev I.V."/>
        </authorList>
    </citation>
    <scope>NUCLEOTIDE SEQUENCE [LARGE SCALE GENOMIC DNA]</scope>
    <source>
        <strain evidence="9">NRRL Y-17796</strain>
    </source>
</reference>
<feature type="domain" description="PNPLA" evidence="7">
    <location>
        <begin position="258"/>
        <end position="449"/>
    </location>
</feature>
<keyword evidence="6" id="KW-0812">Transmembrane</keyword>
<feature type="transmembrane region" description="Helical" evidence="6">
    <location>
        <begin position="84"/>
        <end position="106"/>
    </location>
</feature>
<feature type="active site" description="Nucleophile" evidence="5">
    <location>
        <position position="291"/>
    </location>
</feature>
<evidence type="ECO:0000256" key="2">
    <source>
        <dbReference type="ARBA" id="ARBA00022801"/>
    </source>
</evidence>
<dbReference type="InterPro" id="IPR002641">
    <property type="entry name" value="PNPLA_dom"/>
</dbReference>
<evidence type="ECO:0000256" key="3">
    <source>
        <dbReference type="ARBA" id="ARBA00022963"/>
    </source>
</evidence>